<evidence type="ECO:0000313" key="8">
    <source>
        <dbReference type="Proteomes" id="UP001230978"/>
    </source>
</evidence>
<accession>A0ABY8Q546</accession>
<dbReference type="InterPro" id="IPR026024">
    <property type="entry name" value="Chemotaxis_MeTrfase_CheR"/>
</dbReference>
<dbReference type="PROSITE" id="PS50123">
    <property type="entry name" value="CHER"/>
    <property type="match status" value="1"/>
</dbReference>
<gene>
    <name evidence="7" type="ORF">QF092_16335</name>
</gene>
<evidence type="ECO:0000256" key="5">
    <source>
        <dbReference type="PIRNR" id="PIRNR000410"/>
    </source>
</evidence>
<protein>
    <recommendedName>
        <fullName evidence="5">Chemotaxis protein methyltransferase</fullName>
        <ecNumber evidence="5">2.1.1.80</ecNumber>
    </recommendedName>
</protein>
<keyword evidence="3 5" id="KW-0808">Transferase</keyword>
<comment type="function">
    <text evidence="5">Methylation of the membrane-bound methyl-accepting chemotaxis proteins (MCP) to form gamma-glutamyl methyl ester residues in MCP.</text>
</comment>
<dbReference type="InterPro" id="IPR036804">
    <property type="entry name" value="CheR_N_sf"/>
</dbReference>
<dbReference type="InterPro" id="IPR022642">
    <property type="entry name" value="CheR_C"/>
</dbReference>
<name>A0ABY8Q546_9RHOB</name>
<proteinExistence type="predicted"/>
<dbReference type="Pfam" id="PF01739">
    <property type="entry name" value="CheR"/>
    <property type="match status" value="1"/>
</dbReference>
<dbReference type="Gene3D" id="1.10.155.10">
    <property type="entry name" value="Chemotaxis receptor methyltransferase CheR, N-terminal domain"/>
    <property type="match status" value="1"/>
</dbReference>
<evidence type="ECO:0000256" key="4">
    <source>
        <dbReference type="ARBA" id="ARBA00022691"/>
    </source>
</evidence>
<evidence type="ECO:0000313" key="7">
    <source>
        <dbReference type="EMBL" id="WGV15799.1"/>
    </source>
</evidence>
<sequence length="280" mass="31155">MPQTVAPGRPDNEIDAETFARLQRIVERETGIALAEGKRPMLQARLATRLRSLGMAGFQEFLTRVEGPDAATERASLISAITTNVTSFFREAHHFTLLQDRILPPLLDQPRNGARLRLWSSACSSGEEAYSIAAILLAAVPDANRRDARILATDIDEQVLNRAITGDYGPQQMAGLSPVQRGLLFGPTGSTQIRSELRQLVGFRQLNLNGDWPMRGPFDVIFCRNVAIYFPRERQERLWQRFADLLAPGGWLLLGHSERLSGPATAAFRCEDITAYRKIG</sequence>
<reference evidence="7 8" key="1">
    <citation type="submission" date="2023-04" db="EMBL/GenBank/DDBJ databases">
        <title>YMD61, complete Genome.</title>
        <authorList>
            <person name="Zhang J."/>
        </authorList>
    </citation>
    <scope>NUCLEOTIDE SEQUENCE [LARGE SCALE GENOMIC DNA]</scope>
    <source>
        <strain evidence="7 8">YMD61</strain>
    </source>
</reference>
<evidence type="ECO:0000256" key="3">
    <source>
        <dbReference type="ARBA" id="ARBA00022679"/>
    </source>
</evidence>
<dbReference type="SUPFAM" id="SSF47757">
    <property type="entry name" value="Chemotaxis receptor methyltransferase CheR, N-terminal domain"/>
    <property type="match status" value="1"/>
</dbReference>
<dbReference type="SMART" id="SM00138">
    <property type="entry name" value="MeTrc"/>
    <property type="match status" value="1"/>
</dbReference>
<dbReference type="Gene3D" id="3.40.50.150">
    <property type="entry name" value="Vaccinia Virus protein VP39"/>
    <property type="match status" value="1"/>
</dbReference>
<dbReference type="SUPFAM" id="SSF53335">
    <property type="entry name" value="S-adenosyl-L-methionine-dependent methyltransferases"/>
    <property type="match status" value="1"/>
</dbReference>
<dbReference type="InterPro" id="IPR050903">
    <property type="entry name" value="Bact_Chemotaxis_MeTrfase"/>
</dbReference>
<comment type="catalytic activity">
    <reaction evidence="1 5">
        <text>L-glutamyl-[protein] + S-adenosyl-L-methionine = [protein]-L-glutamate 5-O-methyl ester + S-adenosyl-L-homocysteine</text>
        <dbReference type="Rhea" id="RHEA:24452"/>
        <dbReference type="Rhea" id="RHEA-COMP:10208"/>
        <dbReference type="Rhea" id="RHEA-COMP:10311"/>
        <dbReference type="ChEBI" id="CHEBI:29973"/>
        <dbReference type="ChEBI" id="CHEBI:57856"/>
        <dbReference type="ChEBI" id="CHEBI:59789"/>
        <dbReference type="ChEBI" id="CHEBI:82795"/>
        <dbReference type="EC" id="2.1.1.80"/>
    </reaction>
</comment>
<dbReference type="InterPro" id="IPR029063">
    <property type="entry name" value="SAM-dependent_MTases_sf"/>
</dbReference>
<evidence type="ECO:0000256" key="2">
    <source>
        <dbReference type="ARBA" id="ARBA00022603"/>
    </source>
</evidence>
<dbReference type="CDD" id="cd02440">
    <property type="entry name" value="AdoMet_MTases"/>
    <property type="match status" value="1"/>
</dbReference>
<evidence type="ECO:0000259" key="6">
    <source>
        <dbReference type="PROSITE" id="PS50123"/>
    </source>
</evidence>
<dbReference type="PANTHER" id="PTHR24422">
    <property type="entry name" value="CHEMOTAXIS PROTEIN METHYLTRANSFERASE"/>
    <property type="match status" value="1"/>
</dbReference>
<organism evidence="7 8">
    <name type="scientific">Fuscovulum ytuae</name>
    <dbReference type="NCBI Taxonomy" id="3042299"/>
    <lineage>
        <taxon>Bacteria</taxon>
        <taxon>Pseudomonadati</taxon>
        <taxon>Pseudomonadota</taxon>
        <taxon>Alphaproteobacteria</taxon>
        <taxon>Rhodobacterales</taxon>
        <taxon>Paracoccaceae</taxon>
        <taxon>Fuscovulum</taxon>
    </lineage>
</organism>
<dbReference type="EMBL" id="CP124535">
    <property type="protein sequence ID" value="WGV15799.1"/>
    <property type="molecule type" value="Genomic_DNA"/>
</dbReference>
<dbReference type="PRINTS" id="PR00996">
    <property type="entry name" value="CHERMTFRASE"/>
</dbReference>
<dbReference type="PANTHER" id="PTHR24422:SF19">
    <property type="entry name" value="CHEMOTAXIS PROTEIN METHYLTRANSFERASE"/>
    <property type="match status" value="1"/>
</dbReference>
<keyword evidence="4 5" id="KW-0949">S-adenosyl-L-methionine</keyword>
<dbReference type="EC" id="2.1.1.80" evidence="5"/>
<keyword evidence="8" id="KW-1185">Reference proteome</keyword>
<dbReference type="RefSeq" id="WP_281465516.1">
    <property type="nucleotide sequence ID" value="NZ_CP124535.1"/>
</dbReference>
<evidence type="ECO:0000256" key="1">
    <source>
        <dbReference type="ARBA" id="ARBA00001541"/>
    </source>
</evidence>
<dbReference type="Pfam" id="PF03705">
    <property type="entry name" value="CheR_N"/>
    <property type="match status" value="1"/>
</dbReference>
<feature type="domain" description="CheR-type methyltransferase" evidence="6">
    <location>
        <begin position="19"/>
        <end position="280"/>
    </location>
</feature>
<dbReference type="PIRSF" id="PIRSF000410">
    <property type="entry name" value="CheR"/>
    <property type="match status" value="1"/>
</dbReference>
<dbReference type="Proteomes" id="UP001230978">
    <property type="component" value="Chromosome"/>
</dbReference>
<dbReference type="InterPro" id="IPR022641">
    <property type="entry name" value="CheR_N"/>
</dbReference>
<dbReference type="InterPro" id="IPR000780">
    <property type="entry name" value="CheR_MeTrfase"/>
</dbReference>
<keyword evidence="2 5" id="KW-0489">Methyltransferase</keyword>